<dbReference type="InterPro" id="IPR001623">
    <property type="entry name" value="DnaJ_domain"/>
</dbReference>
<sequence>MASHHERIHRLLAEADHDDQSSDNEEPPSLYVILELDEKATGDQIKHAYRKMAIRFHPDKLSQQHPTQTTASSNNKTNSNDPEDEEALRIQWTERFQKITLAYSILSDEAKRRRYDRTGSTEDSALLDDIIEEGRDWDAYFTDLYTDLVNASTIAQFSAQYRDSAEERADVLAAYRQCEGDMDLILNTVLLATV</sequence>
<dbReference type="GO" id="GO:0005737">
    <property type="term" value="C:cytoplasm"/>
    <property type="evidence" value="ECO:0007669"/>
    <property type="project" value="TreeGrafter"/>
</dbReference>
<dbReference type="SMART" id="SM00271">
    <property type="entry name" value="DnaJ"/>
    <property type="match status" value="1"/>
</dbReference>
<dbReference type="PRINTS" id="PR00625">
    <property type="entry name" value="JDOMAIN"/>
</dbReference>
<keyword evidence="4" id="KW-1185">Reference proteome</keyword>
<name>A0A4P9ZT03_9FUNG</name>
<gene>
    <name evidence="3" type="ORF">BJ085DRAFT_15830</name>
</gene>
<dbReference type="PROSITE" id="PS00636">
    <property type="entry name" value="DNAJ_1"/>
    <property type="match status" value="1"/>
</dbReference>
<evidence type="ECO:0000313" key="3">
    <source>
        <dbReference type="EMBL" id="RKP35951.1"/>
    </source>
</evidence>
<dbReference type="Gene3D" id="1.10.287.110">
    <property type="entry name" value="DnaJ domain"/>
    <property type="match status" value="1"/>
</dbReference>
<dbReference type="AlphaFoldDB" id="A0A4P9ZT03"/>
<dbReference type="SUPFAM" id="SSF46565">
    <property type="entry name" value="Chaperone J-domain"/>
    <property type="match status" value="1"/>
</dbReference>
<evidence type="ECO:0000259" key="2">
    <source>
        <dbReference type="PROSITE" id="PS50076"/>
    </source>
</evidence>
<dbReference type="InterPro" id="IPR036869">
    <property type="entry name" value="J_dom_sf"/>
</dbReference>
<dbReference type="InterPro" id="IPR018253">
    <property type="entry name" value="DnaJ_domain_CS"/>
</dbReference>
<dbReference type="PANTHER" id="PTHR44144:SF1">
    <property type="entry name" value="DNAJ HOMOLOG SUBFAMILY C MEMBER 9"/>
    <property type="match status" value="1"/>
</dbReference>
<evidence type="ECO:0000313" key="4">
    <source>
        <dbReference type="Proteomes" id="UP000268162"/>
    </source>
</evidence>
<feature type="region of interest" description="Disordered" evidence="1">
    <location>
        <begin position="57"/>
        <end position="86"/>
    </location>
</feature>
<dbReference type="Pfam" id="PF23302">
    <property type="entry name" value="HTH_DNAJC9"/>
    <property type="match status" value="1"/>
</dbReference>
<dbReference type="CDD" id="cd06257">
    <property type="entry name" value="DnaJ"/>
    <property type="match status" value="1"/>
</dbReference>
<dbReference type="InterPro" id="IPR056453">
    <property type="entry name" value="HTH_DNAJC9"/>
</dbReference>
<feature type="non-terminal residue" evidence="3">
    <location>
        <position position="194"/>
    </location>
</feature>
<dbReference type="Pfam" id="PF00226">
    <property type="entry name" value="DnaJ"/>
    <property type="match status" value="1"/>
</dbReference>
<evidence type="ECO:0000256" key="1">
    <source>
        <dbReference type="SAM" id="MobiDB-lite"/>
    </source>
</evidence>
<dbReference type="PROSITE" id="PS50076">
    <property type="entry name" value="DNAJ_2"/>
    <property type="match status" value="1"/>
</dbReference>
<proteinExistence type="predicted"/>
<dbReference type="GO" id="GO:0005634">
    <property type="term" value="C:nucleus"/>
    <property type="evidence" value="ECO:0007669"/>
    <property type="project" value="TreeGrafter"/>
</dbReference>
<organism evidence="3 4">
    <name type="scientific">Dimargaris cristalligena</name>
    <dbReference type="NCBI Taxonomy" id="215637"/>
    <lineage>
        <taxon>Eukaryota</taxon>
        <taxon>Fungi</taxon>
        <taxon>Fungi incertae sedis</taxon>
        <taxon>Zoopagomycota</taxon>
        <taxon>Kickxellomycotina</taxon>
        <taxon>Dimargaritomycetes</taxon>
        <taxon>Dimargaritales</taxon>
        <taxon>Dimargaritaceae</taxon>
        <taxon>Dimargaris</taxon>
    </lineage>
</organism>
<feature type="compositionally biased region" description="Low complexity" evidence="1">
    <location>
        <begin position="67"/>
        <end position="80"/>
    </location>
</feature>
<feature type="compositionally biased region" description="Basic and acidic residues" evidence="1">
    <location>
        <begin position="9"/>
        <end position="20"/>
    </location>
</feature>
<dbReference type="EMBL" id="ML002749">
    <property type="protein sequence ID" value="RKP35951.1"/>
    <property type="molecule type" value="Genomic_DNA"/>
</dbReference>
<accession>A0A4P9ZT03</accession>
<dbReference type="STRING" id="215637.A0A4P9ZT03"/>
<feature type="domain" description="J" evidence="2">
    <location>
        <begin position="29"/>
        <end position="119"/>
    </location>
</feature>
<dbReference type="Proteomes" id="UP000268162">
    <property type="component" value="Unassembled WGS sequence"/>
</dbReference>
<protein>
    <submittedName>
        <fullName evidence="3">DnaJ domain-containing protein</fullName>
    </submittedName>
</protein>
<dbReference type="InterPro" id="IPR052594">
    <property type="entry name" value="J_domain-containing_protein"/>
</dbReference>
<reference evidence="4" key="1">
    <citation type="journal article" date="2018" name="Nat. Microbiol.">
        <title>Leveraging single-cell genomics to expand the fungal tree of life.</title>
        <authorList>
            <person name="Ahrendt S.R."/>
            <person name="Quandt C.A."/>
            <person name="Ciobanu D."/>
            <person name="Clum A."/>
            <person name="Salamov A."/>
            <person name="Andreopoulos B."/>
            <person name="Cheng J.F."/>
            <person name="Woyke T."/>
            <person name="Pelin A."/>
            <person name="Henrissat B."/>
            <person name="Reynolds N.K."/>
            <person name="Benny G.L."/>
            <person name="Smith M.E."/>
            <person name="James T.Y."/>
            <person name="Grigoriev I.V."/>
        </authorList>
    </citation>
    <scope>NUCLEOTIDE SEQUENCE [LARGE SCALE GENOMIC DNA]</scope>
    <source>
        <strain evidence="4">RSA 468</strain>
    </source>
</reference>
<dbReference type="GO" id="GO:0031072">
    <property type="term" value="F:heat shock protein binding"/>
    <property type="evidence" value="ECO:0007669"/>
    <property type="project" value="TreeGrafter"/>
</dbReference>
<dbReference type="PANTHER" id="PTHR44144">
    <property type="entry name" value="DNAJ HOMOLOG SUBFAMILY C MEMBER 9"/>
    <property type="match status" value="1"/>
</dbReference>
<feature type="region of interest" description="Disordered" evidence="1">
    <location>
        <begin position="1"/>
        <end position="29"/>
    </location>
</feature>